<evidence type="ECO:0000313" key="1">
    <source>
        <dbReference type="Proteomes" id="UP000095283"/>
    </source>
</evidence>
<accession>A0A1I7XDN9</accession>
<proteinExistence type="predicted"/>
<protein>
    <submittedName>
        <fullName evidence="2">Uncharacterized protein</fullName>
    </submittedName>
</protein>
<dbReference type="Proteomes" id="UP000095283">
    <property type="component" value="Unplaced"/>
</dbReference>
<reference evidence="2" key="1">
    <citation type="submission" date="2016-11" db="UniProtKB">
        <authorList>
            <consortium name="WormBaseParasite"/>
        </authorList>
    </citation>
    <scope>IDENTIFICATION</scope>
</reference>
<organism evidence="1 2">
    <name type="scientific">Heterorhabditis bacteriophora</name>
    <name type="common">Entomopathogenic nematode worm</name>
    <dbReference type="NCBI Taxonomy" id="37862"/>
    <lineage>
        <taxon>Eukaryota</taxon>
        <taxon>Metazoa</taxon>
        <taxon>Ecdysozoa</taxon>
        <taxon>Nematoda</taxon>
        <taxon>Chromadorea</taxon>
        <taxon>Rhabditida</taxon>
        <taxon>Rhabditina</taxon>
        <taxon>Rhabditomorpha</taxon>
        <taxon>Strongyloidea</taxon>
        <taxon>Heterorhabditidae</taxon>
        <taxon>Heterorhabditis</taxon>
    </lineage>
</organism>
<dbReference type="AlphaFoldDB" id="A0A1I7XDN9"/>
<evidence type="ECO:0000313" key="2">
    <source>
        <dbReference type="WBParaSite" id="Hba_15464"/>
    </source>
</evidence>
<keyword evidence="1" id="KW-1185">Reference proteome</keyword>
<dbReference type="WBParaSite" id="Hba_15464">
    <property type="protein sequence ID" value="Hba_15464"/>
    <property type="gene ID" value="Hba_15464"/>
</dbReference>
<sequence length="59" mass="6563">MAIKGETVRGHCILINSLYTGLVQRPACKEQLDNPVNGLTLSMHLLPTRSHLLINESKH</sequence>
<name>A0A1I7XDN9_HETBA</name>